<dbReference type="SUPFAM" id="SSF53335">
    <property type="entry name" value="S-adenosyl-L-methionine-dependent methyltransferases"/>
    <property type="match status" value="1"/>
</dbReference>
<gene>
    <name evidence="1" type="ORF">METZ01_LOCUS206469</name>
</gene>
<sequence length="208" mass="23696">MANQPDERPQWPAPERNKSFILEVLKDVLLETILDGSLVLEIGSGSGAHICHFASQLQNFRWQPSDPEDCHQKSIKAWIKHVKIKNILPPIYLDTREEPWPIRKADAILCINMIHISPWESCQSLFSGASRILPRDGVIYLYGPFSVDGIHTADSNAIFDRSLKSRNSEWGVRDLNGVRQVAENNSFRMTKKIYMPANNLSLVFNSIR</sequence>
<evidence type="ECO:0008006" key="2">
    <source>
        <dbReference type="Google" id="ProtNLM"/>
    </source>
</evidence>
<evidence type="ECO:0000313" key="1">
    <source>
        <dbReference type="EMBL" id="SVB53615.1"/>
    </source>
</evidence>
<protein>
    <recommendedName>
        <fullName evidence="2">SAM-dependent methyltransferase</fullName>
    </recommendedName>
</protein>
<name>A0A382ET75_9ZZZZ</name>
<dbReference type="AlphaFoldDB" id="A0A382ET75"/>
<accession>A0A382ET75</accession>
<organism evidence="1">
    <name type="scientific">marine metagenome</name>
    <dbReference type="NCBI Taxonomy" id="408172"/>
    <lineage>
        <taxon>unclassified sequences</taxon>
        <taxon>metagenomes</taxon>
        <taxon>ecological metagenomes</taxon>
    </lineage>
</organism>
<dbReference type="EMBL" id="UINC01046071">
    <property type="protein sequence ID" value="SVB53615.1"/>
    <property type="molecule type" value="Genomic_DNA"/>
</dbReference>
<proteinExistence type="predicted"/>
<dbReference type="Gene3D" id="3.40.50.150">
    <property type="entry name" value="Vaccinia Virus protein VP39"/>
    <property type="match status" value="1"/>
</dbReference>
<reference evidence="1" key="1">
    <citation type="submission" date="2018-05" db="EMBL/GenBank/DDBJ databases">
        <authorList>
            <person name="Lanie J.A."/>
            <person name="Ng W.-L."/>
            <person name="Kazmierczak K.M."/>
            <person name="Andrzejewski T.M."/>
            <person name="Davidsen T.M."/>
            <person name="Wayne K.J."/>
            <person name="Tettelin H."/>
            <person name="Glass J.I."/>
            <person name="Rusch D."/>
            <person name="Podicherti R."/>
            <person name="Tsui H.-C.T."/>
            <person name="Winkler M.E."/>
        </authorList>
    </citation>
    <scope>NUCLEOTIDE SEQUENCE</scope>
</reference>
<dbReference type="PANTHER" id="PTHR20974">
    <property type="entry name" value="UPF0585 PROTEIN CG18661"/>
    <property type="match status" value="1"/>
</dbReference>
<dbReference type="Pfam" id="PF06080">
    <property type="entry name" value="DUF938"/>
    <property type="match status" value="1"/>
</dbReference>
<dbReference type="PANTHER" id="PTHR20974:SF0">
    <property type="entry name" value="UPF0585 PROTEIN CG18661"/>
    <property type="match status" value="1"/>
</dbReference>
<dbReference type="InterPro" id="IPR029063">
    <property type="entry name" value="SAM-dependent_MTases_sf"/>
</dbReference>
<dbReference type="InterPro" id="IPR010342">
    <property type="entry name" value="DUF938"/>
</dbReference>